<organism evidence="8 9">
    <name type="scientific">Marinitoga hydrogenitolerans (strain DSM 16785 / JCM 12826 / AT1271)</name>
    <dbReference type="NCBI Taxonomy" id="1122195"/>
    <lineage>
        <taxon>Bacteria</taxon>
        <taxon>Thermotogati</taxon>
        <taxon>Thermotogota</taxon>
        <taxon>Thermotogae</taxon>
        <taxon>Petrotogales</taxon>
        <taxon>Petrotogaceae</taxon>
        <taxon>Marinitoga</taxon>
    </lineage>
</organism>
<feature type="transmembrane region" description="Helical" evidence="6">
    <location>
        <begin position="31"/>
        <end position="57"/>
    </location>
</feature>
<keyword evidence="5 6" id="KW-0472">Membrane</keyword>
<evidence type="ECO:0000256" key="3">
    <source>
        <dbReference type="ARBA" id="ARBA00022692"/>
    </source>
</evidence>
<dbReference type="STRING" id="1122195.SAMN02745164_01147"/>
<dbReference type="InterPro" id="IPR007168">
    <property type="entry name" value="Phageshock_PspC_N"/>
</dbReference>
<feature type="transmembrane region" description="Helical" evidence="6">
    <location>
        <begin position="108"/>
        <end position="129"/>
    </location>
</feature>
<feature type="transmembrane region" description="Helical" evidence="6">
    <location>
        <begin position="86"/>
        <end position="102"/>
    </location>
</feature>
<evidence type="ECO:0000256" key="1">
    <source>
        <dbReference type="ARBA" id="ARBA00004162"/>
    </source>
</evidence>
<comment type="caution">
    <text evidence="8">The sequence shown here is derived from an EMBL/GenBank/DDBJ whole genome shotgun (WGS) entry which is preliminary data.</text>
</comment>
<evidence type="ECO:0000313" key="9">
    <source>
        <dbReference type="Proteomes" id="UP000184334"/>
    </source>
</evidence>
<evidence type="ECO:0000313" key="8">
    <source>
        <dbReference type="EMBL" id="SHE78820.1"/>
    </source>
</evidence>
<evidence type="ECO:0000259" key="7">
    <source>
        <dbReference type="Pfam" id="PF04024"/>
    </source>
</evidence>
<reference evidence="8" key="1">
    <citation type="submission" date="2016-11" db="EMBL/GenBank/DDBJ databases">
        <authorList>
            <person name="Varghese N."/>
            <person name="Submissions S."/>
        </authorList>
    </citation>
    <scope>NUCLEOTIDE SEQUENCE [LARGE SCALE GENOMIC DNA]</scope>
    <source>
        <strain evidence="8">DSM 16785</strain>
    </source>
</reference>
<dbReference type="Pfam" id="PF04024">
    <property type="entry name" value="PspC"/>
    <property type="match status" value="1"/>
</dbReference>
<accession>A0A1M4WCE4</accession>
<dbReference type="Proteomes" id="UP000184334">
    <property type="component" value="Unassembled WGS sequence"/>
</dbReference>
<dbReference type="InterPro" id="IPR052027">
    <property type="entry name" value="PspC"/>
</dbReference>
<evidence type="ECO:0000256" key="5">
    <source>
        <dbReference type="ARBA" id="ARBA00023136"/>
    </source>
</evidence>
<keyword evidence="2" id="KW-1003">Cell membrane</keyword>
<evidence type="ECO:0000256" key="2">
    <source>
        <dbReference type="ARBA" id="ARBA00022475"/>
    </source>
</evidence>
<dbReference type="PANTHER" id="PTHR33885:SF3">
    <property type="entry name" value="PHAGE SHOCK PROTEIN C"/>
    <property type="match status" value="1"/>
</dbReference>
<evidence type="ECO:0000256" key="4">
    <source>
        <dbReference type="ARBA" id="ARBA00022989"/>
    </source>
</evidence>
<dbReference type="EMBL" id="FQUI01000015">
    <property type="protein sequence ID" value="SHE78820.1"/>
    <property type="molecule type" value="Genomic_DNA"/>
</dbReference>
<keyword evidence="9" id="KW-1185">Reference proteome</keyword>
<comment type="subcellular location">
    <subcellularLocation>
        <location evidence="1">Cell membrane</location>
        <topology evidence="1">Single-pass membrane protein</topology>
    </subcellularLocation>
</comment>
<keyword evidence="4 6" id="KW-1133">Transmembrane helix</keyword>
<dbReference type="PANTHER" id="PTHR33885">
    <property type="entry name" value="PHAGE SHOCK PROTEIN C"/>
    <property type="match status" value="1"/>
</dbReference>
<gene>
    <name evidence="8" type="ORF">SAMN02745164_01147</name>
</gene>
<protein>
    <submittedName>
        <fullName evidence="8">Phage shock protein C (PspC) family protein</fullName>
    </submittedName>
</protein>
<evidence type="ECO:0000256" key="6">
    <source>
        <dbReference type="SAM" id="Phobius"/>
    </source>
</evidence>
<dbReference type="RefSeq" id="WP_072864371.1">
    <property type="nucleotide sequence ID" value="NZ_FQUI01000015.1"/>
</dbReference>
<proteinExistence type="predicted"/>
<dbReference type="OrthoDB" id="9815286at2"/>
<feature type="domain" description="Phage shock protein PspC N-terminal" evidence="7">
    <location>
        <begin position="4"/>
        <end position="60"/>
    </location>
</feature>
<dbReference type="AlphaFoldDB" id="A0A1M4WCE4"/>
<name>A0A1M4WCE4_MARH1</name>
<keyword evidence="3 6" id="KW-0812">Transmembrane</keyword>
<sequence length="132" mass="15037">MKRDLYRSRKDKFLGGVCGGLAEYFDISSTLIRLLCLGLILVDGVGFLLYIIAWMIIPEKPANSSDNKKSYEQKDVFNKKVSERNNLIIGLIFLIFGAIFILNNFFPYILSFTVILGIFFLIIGIYLIVKGR</sequence>
<dbReference type="GO" id="GO:0005886">
    <property type="term" value="C:plasma membrane"/>
    <property type="evidence" value="ECO:0007669"/>
    <property type="project" value="UniProtKB-SubCell"/>
</dbReference>